<keyword evidence="5" id="KW-0732">Signal</keyword>
<dbReference type="InterPro" id="IPR012341">
    <property type="entry name" value="6hp_glycosidase-like_sf"/>
</dbReference>
<dbReference type="Pfam" id="PF00884">
    <property type="entry name" value="Sulfatase"/>
    <property type="match status" value="1"/>
</dbReference>
<comment type="caution">
    <text evidence="10">The sequence shown here is derived from an EMBL/GenBank/DDBJ whole genome shotgun (WGS) entry which is preliminary data.</text>
</comment>
<dbReference type="InterPro" id="IPR008928">
    <property type="entry name" value="6-hairpin_glycosidase_sf"/>
</dbReference>
<organism evidence="10 11">
    <name type="scientific">Allotamlana fucoidanivorans</name>
    <dbReference type="NCBI Taxonomy" id="2583814"/>
    <lineage>
        <taxon>Bacteria</taxon>
        <taxon>Pseudomonadati</taxon>
        <taxon>Bacteroidota</taxon>
        <taxon>Flavobacteriia</taxon>
        <taxon>Flavobacteriales</taxon>
        <taxon>Flavobacteriaceae</taxon>
        <taxon>Allotamlana</taxon>
    </lineage>
</organism>
<dbReference type="GO" id="GO:0030596">
    <property type="term" value="F:alpha-L-rhamnosidase activity"/>
    <property type="evidence" value="ECO:0007669"/>
    <property type="project" value="UniProtKB-EC"/>
</dbReference>
<keyword evidence="4" id="KW-0175">Coiled coil</keyword>
<sequence>MLKNSFLLVLLTAVYSLNVIQAQQGSNSEKPNIIFILTDDQRFDAIGYAGNKFVQTPEMDNLANAGTYFHNAIVTTPICAASRASLWTGLHERAHNFNFQTGNVREEYMAQSYPTLLKNNGYYTGFFGKYGVRYDGLDKQFDEYEDYDRNNRYKDRRGYYYKTIDNDTVHLTRYTGQKALDFIDKNATNDKPFCLSLSFSAPHAHDSAVEQYFWQEEMNSMLEDETIPEPKLADEKYFLAQPKAVRDGFNRLRWTWRYDTPEKYQHSLKGYFRMIAGVDKEITKIREKLKEKGLDKNTVIILMGDNGYFLGERQMAGKWLMYDNSIRVPLIVFDPRVNKHQDFTDMVLNIDVPYTIADIAGVKAPQSWQGKSLLPITKQETNSIDRDTILIEHLWDFKNIPPSEGVRTEEWKYFRYVNDKTIEELYNLKKDPLEVKNLIGKKKYKVIADNLRAKLEELIKKNSNEFRAAPTDLTVELIREPGEDVEIFDLKPEFGWTVPLGSKYQGAYQILVASNKKSIDNNNGDIWDSGRVASTQSTNVEYEGAPLEIGKTYFWKVRIWEEENRLVDYAEAQQFTTGKSDSYIISTENKFETSKIKPQKFEKRDAVYFMDFGKAAFATMEFTYNAKTPHTLTVRVGEMIDDQGNVNRTPPAKSNIRYQEIKVDVKPGQTTYQIKVHEDERNTRANKAVPLPKGFPPLVPFRYAELEGAQETLAADDFTQLAFHTYWDENASSFKSNNDILNQVWDLSKYSIKATTFNGLYVDGDRERIPYEADAYLNQLSHYTADREYAMARRTIEYFMKNPTWPTEWQQHVPLLIYADYMYTGNTELVERYYESLKHKSLYELSNEDGLITSTKVDAAFMKKLGFPEGYKKPLTDIVDWPGANFAGSKTKGERDGFVFKPYSTVINAFFYENMKIMAEFAKILGKTEEALDFEYRAIKAKKAVNEQMFDKERGVYVDGIGTDHASLHANMMPLAFGLVPQEHYQSVVDYVKSRGMACSVYGAQFLIDGLYNAGEADYALELLASKAKRSWYNMIRVGSTITLEAWDYDYKVNLDWNHAWGAVPANAIPRGLWGIKPKTPGFGIATIKPQMSKLKSSEIEVPTVRGPIKASYQHNGPRLQTYQIEIPGNMMAEFSLNGLDGKDLIHNGEKVPSAFESIRLAPGKHIIQLKINSF</sequence>
<dbReference type="EC" id="3.2.1.40" evidence="2"/>
<dbReference type="Pfam" id="PF17390">
    <property type="entry name" value="Bac_rhamnosid_C"/>
    <property type="match status" value="1"/>
</dbReference>
<dbReference type="CDD" id="cd16031">
    <property type="entry name" value="G6S_like"/>
    <property type="match status" value="1"/>
</dbReference>
<comment type="catalytic activity">
    <reaction evidence="1">
        <text>Hydrolysis of terminal non-reducing alpha-L-rhamnose residues in alpha-L-rhamnosides.</text>
        <dbReference type="EC" id="3.2.1.40"/>
    </reaction>
</comment>
<evidence type="ECO:0000256" key="3">
    <source>
        <dbReference type="ARBA" id="ARBA00022801"/>
    </source>
</evidence>
<dbReference type="PANTHER" id="PTHR33307:SF6">
    <property type="entry name" value="ALPHA-RHAMNOSIDASE (EUROFUNG)-RELATED"/>
    <property type="match status" value="1"/>
</dbReference>
<dbReference type="EMBL" id="VDCS01000006">
    <property type="protein sequence ID" value="TNJ45015.1"/>
    <property type="molecule type" value="Genomic_DNA"/>
</dbReference>
<dbReference type="Gene3D" id="2.60.420.10">
    <property type="entry name" value="Maltose phosphorylase, domain 3"/>
    <property type="match status" value="1"/>
</dbReference>
<feature type="domain" description="Alpha-L-rhamnosidase concanavalin-like" evidence="7">
    <location>
        <begin position="603"/>
        <end position="720"/>
    </location>
</feature>
<evidence type="ECO:0000259" key="7">
    <source>
        <dbReference type="Pfam" id="PF05592"/>
    </source>
</evidence>
<gene>
    <name evidence="10" type="ORF">FGF67_07620</name>
</gene>
<feature type="chain" id="PRO_5022714006" description="alpha-L-rhamnosidase" evidence="5">
    <location>
        <begin position="23"/>
        <end position="1175"/>
    </location>
</feature>
<reference evidence="10 11" key="1">
    <citation type="submission" date="2019-05" db="EMBL/GenBank/DDBJ databases">
        <title>Tamlana fucoidanivorans sp. nov., isolated from the surface of algae collected from Fujian province in China.</title>
        <authorList>
            <person name="Li J."/>
        </authorList>
    </citation>
    <scope>NUCLEOTIDE SEQUENCE [LARGE SCALE GENOMIC DNA]</scope>
    <source>
        <strain evidence="10 11">CW2-9</strain>
    </source>
</reference>
<dbReference type="InterPro" id="IPR016007">
    <property type="entry name" value="Alpha_rhamnosid"/>
</dbReference>
<proteinExistence type="predicted"/>
<evidence type="ECO:0000256" key="2">
    <source>
        <dbReference type="ARBA" id="ARBA00012652"/>
    </source>
</evidence>
<accession>A0A5C4SM83</accession>
<dbReference type="InterPro" id="IPR008902">
    <property type="entry name" value="Rhamnosid_concanavalin"/>
</dbReference>
<feature type="signal peptide" evidence="5">
    <location>
        <begin position="1"/>
        <end position="22"/>
    </location>
</feature>
<dbReference type="Proteomes" id="UP000308713">
    <property type="component" value="Unassembled WGS sequence"/>
</dbReference>
<feature type="coiled-coil region" evidence="4">
    <location>
        <begin position="441"/>
        <end position="468"/>
    </location>
</feature>
<dbReference type="Gene3D" id="2.60.120.260">
    <property type="entry name" value="Galactose-binding domain-like"/>
    <property type="match status" value="1"/>
</dbReference>
<dbReference type="Gene3D" id="1.50.10.10">
    <property type="match status" value="1"/>
</dbReference>
<dbReference type="AlphaFoldDB" id="A0A5C4SM83"/>
<evidence type="ECO:0000313" key="11">
    <source>
        <dbReference type="Proteomes" id="UP000308713"/>
    </source>
</evidence>
<protein>
    <recommendedName>
        <fullName evidence="2">alpha-L-rhamnosidase</fullName>
        <ecNumber evidence="2">3.2.1.40</ecNumber>
    </recommendedName>
</protein>
<dbReference type="InterPro" id="IPR035398">
    <property type="entry name" value="Bac_rhamnosid_C"/>
</dbReference>
<dbReference type="Pfam" id="PF05592">
    <property type="entry name" value="Bac_rhamnosid"/>
    <property type="match status" value="1"/>
</dbReference>
<evidence type="ECO:0000313" key="10">
    <source>
        <dbReference type="EMBL" id="TNJ45015.1"/>
    </source>
</evidence>
<dbReference type="InterPro" id="IPR017850">
    <property type="entry name" value="Alkaline_phosphatase_core_sf"/>
</dbReference>
<keyword evidence="11" id="KW-1185">Reference proteome</keyword>
<dbReference type="OrthoDB" id="9815108at2"/>
<dbReference type="SUPFAM" id="SSF53649">
    <property type="entry name" value="Alkaline phosphatase-like"/>
    <property type="match status" value="1"/>
</dbReference>
<dbReference type="RefSeq" id="WP_139696366.1">
    <property type="nucleotide sequence ID" value="NZ_CP074074.1"/>
</dbReference>
<feature type="domain" description="Alpha-L-rhamnosidase six-hairpin glycosidase" evidence="8">
    <location>
        <begin position="730"/>
        <end position="1067"/>
    </location>
</feature>
<evidence type="ECO:0000256" key="4">
    <source>
        <dbReference type="SAM" id="Coils"/>
    </source>
</evidence>
<evidence type="ECO:0000259" key="6">
    <source>
        <dbReference type="Pfam" id="PF00884"/>
    </source>
</evidence>
<evidence type="ECO:0000256" key="1">
    <source>
        <dbReference type="ARBA" id="ARBA00001445"/>
    </source>
</evidence>
<keyword evidence="3" id="KW-0378">Hydrolase</keyword>
<evidence type="ECO:0000256" key="5">
    <source>
        <dbReference type="SAM" id="SignalP"/>
    </source>
</evidence>
<name>A0A5C4SM83_9FLAO</name>
<dbReference type="Gene3D" id="3.40.720.10">
    <property type="entry name" value="Alkaline Phosphatase, subunit A"/>
    <property type="match status" value="1"/>
</dbReference>
<dbReference type="Gene3D" id="2.60.40.10">
    <property type="entry name" value="Immunoglobulins"/>
    <property type="match status" value="1"/>
</dbReference>
<dbReference type="GO" id="GO:0005975">
    <property type="term" value="P:carbohydrate metabolic process"/>
    <property type="evidence" value="ECO:0007669"/>
    <property type="project" value="InterPro"/>
</dbReference>
<dbReference type="Pfam" id="PF25788">
    <property type="entry name" value="Ig_Rha78A_N"/>
    <property type="match status" value="1"/>
</dbReference>
<dbReference type="InterPro" id="IPR035396">
    <property type="entry name" value="Bac_rhamnosid6H"/>
</dbReference>
<dbReference type="InterPro" id="IPR000917">
    <property type="entry name" value="Sulfatase_N"/>
</dbReference>
<feature type="domain" description="Alpha-L-rhamnosidase C-terminal" evidence="9">
    <location>
        <begin position="1075"/>
        <end position="1143"/>
    </location>
</feature>
<dbReference type="SUPFAM" id="SSF48208">
    <property type="entry name" value="Six-hairpin glycosidases"/>
    <property type="match status" value="1"/>
</dbReference>
<evidence type="ECO:0000259" key="9">
    <source>
        <dbReference type="Pfam" id="PF17390"/>
    </source>
</evidence>
<dbReference type="PANTHER" id="PTHR33307">
    <property type="entry name" value="ALPHA-RHAMNOSIDASE (EUROFUNG)"/>
    <property type="match status" value="1"/>
</dbReference>
<evidence type="ECO:0000259" key="8">
    <source>
        <dbReference type="Pfam" id="PF17389"/>
    </source>
</evidence>
<feature type="domain" description="Sulfatase N-terminal" evidence="6">
    <location>
        <begin position="31"/>
        <end position="362"/>
    </location>
</feature>
<dbReference type="Pfam" id="PF17389">
    <property type="entry name" value="Bac_rhamnosid6H"/>
    <property type="match status" value="1"/>
</dbReference>
<dbReference type="InterPro" id="IPR013783">
    <property type="entry name" value="Ig-like_fold"/>
</dbReference>